<gene>
    <name evidence="3" type="ORF">BHF68_00720</name>
</gene>
<comment type="caution">
    <text evidence="3">The sequence shown here is derived from an EMBL/GenBank/DDBJ whole genome shotgun (WGS) entry which is preliminary data.</text>
</comment>
<protein>
    <recommendedName>
        <fullName evidence="5">ABC transporter substrate-binding protein</fullName>
    </recommendedName>
</protein>
<proteinExistence type="predicted"/>
<dbReference type="Pfam" id="PF03480">
    <property type="entry name" value="DctP"/>
    <property type="match status" value="1"/>
</dbReference>
<dbReference type="EMBL" id="MIJE01000001">
    <property type="protein sequence ID" value="OEF98241.1"/>
    <property type="molecule type" value="Genomic_DNA"/>
</dbReference>
<dbReference type="InterPro" id="IPR018389">
    <property type="entry name" value="DctP_fam"/>
</dbReference>
<evidence type="ECO:0000256" key="2">
    <source>
        <dbReference type="SAM" id="SignalP"/>
    </source>
</evidence>
<dbReference type="PANTHER" id="PTHR33376:SF15">
    <property type="entry name" value="BLL6794 PROTEIN"/>
    <property type="match status" value="1"/>
</dbReference>
<name>A0A1E5G4Y5_9FIRM</name>
<dbReference type="Proteomes" id="UP000094296">
    <property type="component" value="Unassembled WGS sequence"/>
</dbReference>
<dbReference type="PROSITE" id="PS51257">
    <property type="entry name" value="PROKAR_LIPOPROTEIN"/>
    <property type="match status" value="1"/>
</dbReference>
<dbReference type="STRING" id="766136.BHF68_00720"/>
<dbReference type="GO" id="GO:0055085">
    <property type="term" value="P:transmembrane transport"/>
    <property type="evidence" value="ECO:0007669"/>
    <property type="project" value="InterPro"/>
</dbReference>
<evidence type="ECO:0008006" key="5">
    <source>
        <dbReference type="Google" id="ProtNLM"/>
    </source>
</evidence>
<dbReference type="CDD" id="cd13665">
    <property type="entry name" value="PBP2_TRAP_Dctp3_4"/>
    <property type="match status" value="1"/>
</dbReference>
<evidence type="ECO:0000256" key="1">
    <source>
        <dbReference type="ARBA" id="ARBA00022729"/>
    </source>
</evidence>
<evidence type="ECO:0000313" key="4">
    <source>
        <dbReference type="Proteomes" id="UP000094296"/>
    </source>
</evidence>
<evidence type="ECO:0000313" key="3">
    <source>
        <dbReference type="EMBL" id="OEF98241.1"/>
    </source>
</evidence>
<dbReference type="InterPro" id="IPR038404">
    <property type="entry name" value="TRAP_DctP_sf"/>
</dbReference>
<accession>A0A1E5G4Y5</accession>
<dbReference type="AlphaFoldDB" id="A0A1E5G4Y5"/>
<organism evidence="3 4">
    <name type="scientific">Desulfuribacillus alkaliarsenatis</name>
    <dbReference type="NCBI Taxonomy" id="766136"/>
    <lineage>
        <taxon>Bacteria</taxon>
        <taxon>Bacillati</taxon>
        <taxon>Bacillota</taxon>
        <taxon>Desulfuribacillia</taxon>
        <taxon>Desulfuribacillales</taxon>
        <taxon>Desulfuribacillaceae</taxon>
        <taxon>Desulfuribacillus</taxon>
    </lineage>
</organism>
<dbReference type="Gene3D" id="3.40.190.170">
    <property type="entry name" value="Bacterial extracellular solute-binding protein, family 7"/>
    <property type="match status" value="1"/>
</dbReference>
<dbReference type="RefSeq" id="WP_069641733.1">
    <property type="nucleotide sequence ID" value="NZ_MIJE01000001.1"/>
</dbReference>
<keyword evidence="1 2" id="KW-0732">Signal</keyword>
<dbReference type="NCBIfam" id="NF037995">
    <property type="entry name" value="TRAP_S1"/>
    <property type="match status" value="1"/>
</dbReference>
<sequence length="359" mass="39312">MRRNCLLVILVTLVAALTIIGCSSANPTGDAGGKNISLNFATFWPSGDFQVTEGHEAWAAELKARVEAETDHRLNINFQTGGVLLGATEIYEGVASGVADIGSTSPSYTAGIFRATTALELPGFNNDNALVASMTIQEAYETIEAIQNEYSDVKVMHFWATGPGDIITTSPVTTLEDLRGMEIRVAGRSPAMEALGAEPVSLPMSESYLSLDQGIVRGILGPTDILQGFRLAEVTSHIVKTPYLYNITFVKVMNLDTWNSLPSDVQEIFNEVNAKYVYEYGVLRSNYTKQGQQFAIEEFGHEVITLSSAEEARWLDAISGVQDNWVADMSRNGLPAQEIIEKVRDIDQKQSTEYGNYFQ</sequence>
<reference evidence="3 4" key="1">
    <citation type="submission" date="2016-09" db="EMBL/GenBank/DDBJ databases">
        <title>Draft genome sequence for the type strain of Desulfuribacillus alkaliarsenatis AHT28, an obligately anaerobic, sulfidogenic bacterium isolated from Russian soda lake sediments.</title>
        <authorList>
            <person name="Abin C.A."/>
            <person name="Hollibaugh J.T."/>
        </authorList>
    </citation>
    <scope>NUCLEOTIDE SEQUENCE [LARGE SCALE GENOMIC DNA]</scope>
    <source>
        <strain evidence="3 4">AHT28</strain>
    </source>
</reference>
<dbReference type="PANTHER" id="PTHR33376">
    <property type="match status" value="1"/>
</dbReference>
<keyword evidence="4" id="KW-1185">Reference proteome</keyword>
<feature type="signal peptide" evidence="2">
    <location>
        <begin position="1"/>
        <end position="25"/>
    </location>
</feature>
<feature type="chain" id="PRO_5009177069" description="ABC transporter substrate-binding protein" evidence="2">
    <location>
        <begin position="26"/>
        <end position="359"/>
    </location>
</feature>